<dbReference type="InterPro" id="IPR007518">
    <property type="entry name" value="MINDY"/>
</dbReference>
<evidence type="ECO:0000313" key="4">
    <source>
        <dbReference type="Proteomes" id="UP000182334"/>
    </source>
</evidence>
<protein>
    <submittedName>
        <fullName evidence="3">CIC11C00000003503</fullName>
    </submittedName>
</protein>
<name>A0A1L0B963_9ASCO</name>
<feature type="region of interest" description="Disordered" evidence="1">
    <location>
        <begin position="334"/>
        <end position="392"/>
    </location>
</feature>
<evidence type="ECO:0000313" key="3">
    <source>
        <dbReference type="EMBL" id="SGZ47599.1"/>
    </source>
</evidence>
<feature type="compositionally biased region" description="Basic residues" evidence="1">
    <location>
        <begin position="379"/>
        <end position="392"/>
    </location>
</feature>
<proteinExistence type="predicted"/>
<reference evidence="3 4" key="1">
    <citation type="submission" date="2016-10" db="EMBL/GenBank/DDBJ databases">
        <authorList>
            <person name="de Groot N.N."/>
        </authorList>
    </citation>
    <scope>NUCLEOTIDE SEQUENCE [LARGE SCALE GENOMIC DNA]</scope>
    <source>
        <strain evidence="3 4">CBS 141442</strain>
    </source>
</reference>
<dbReference type="STRING" id="45354.A0A1L0B963"/>
<dbReference type="Proteomes" id="UP000182334">
    <property type="component" value="Chromosome I"/>
</dbReference>
<organism evidence="3 4">
    <name type="scientific">Sungouiella intermedia</name>
    <dbReference type="NCBI Taxonomy" id="45354"/>
    <lineage>
        <taxon>Eukaryota</taxon>
        <taxon>Fungi</taxon>
        <taxon>Dikarya</taxon>
        <taxon>Ascomycota</taxon>
        <taxon>Saccharomycotina</taxon>
        <taxon>Pichiomycetes</taxon>
        <taxon>Metschnikowiaceae</taxon>
        <taxon>Sungouiella</taxon>
    </lineage>
</organism>
<dbReference type="Pfam" id="PF04424">
    <property type="entry name" value="MINDY_DUB"/>
    <property type="match status" value="1"/>
</dbReference>
<dbReference type="GO" id="GO:0005829">
    <property type="term" value="C:cytosol"/>
    <property type="evidence" value="ECO:0007669"/>
    <property type="project" value="TreeGrafter"/>
</dbReference>
<dbReference type="AlphaFoldDB" id="A0A1L0B963"/>
<dbReference type="PANTHER" id="PTHR18063:SF6">
    <property type="entry name" value="UBIQUITIN CARBOXYL-TERMINAL HYDROLASE"/>
    <property type="match status" value="1"/>
</dbReference>
<gene>
    <name evidence="3" type="ORF">SAMEA4029010_CIC11G00000003503</name>
</gene>
<dbReference type="InterPro" id="IPR033979">
    <property type="entry name" value="MINDY_domain"/>
</dbReference>
<feature type="compositionally biased region" description="Basic and acidic residues" evidence="1">
    <location>
        <begin position="334"/>
        <end position="346"/>
    </location>
</feature>
<dbReference type="GO" id="GO:0071944">
    <property type="term" value="C:cell periphery"/>
    <property type="evidence" value="ECO:0007669"/>
    <property type="project" value="TreeGrafter"/>
</dbReference>
<dbReference type="EMBL" id="LT635756">
    <property type="protein sequence ID" value="SGZ47599.1"/>
    <property type="molecule type" value="Genomic_DNA"/>
</dbReference>
<sequence>MSEVEFPVKTIRWSQYEQLTPILLQEENGPCPLLALVNTLLLRSDIEARTWDLEDSARDFNVVIDDSSAPVDNAPIEGSSSGGAFKKKRQDTSKSRSLLKKNVGDRVLLADILGCLGDLLLDLTNVDSEVINTLLENLPLLHTGLDVNPNLYTGRFPSDFASQIFSVFELNFVHAWRWEPCIESPADRVFRELQTFDGIHDYLLGSASEGDAEAKHDVRSWLEDNSTQLTAYGLQKLDSEVKEDLVAVFFRNNHFSTLYKANDHGFYLLITDTVFLKSNKYVWQSLNSASGGDDIFFTGEFLPILDNSDFHVEADEEDDMKLLQRLQEKEDSEYAKRLQRNYDTKKTPKKQGKTGSEAAVGPVSQGVSQDTIESNEKTKGKKSKRRPNCVIC</sequence>
<dbReference type="GO" id="GO:0016807">
    <property type="term" value="F:cysteine-type carboxypeptidase activity"/>
    <property type="evidence" value="ECO:0007669"/>
    <property type="project" value="TreeGrafter"/>
</dbReference>
<accession>A0A1L0B963</accession>
<evidence type="ECO:0000256" key="1">
    <source>
        <dbReference type="SAM" id="MobiDB-lite"/>
    </source>
</evidence>
<keyword evidence="4" id="KW-1185">Reference proteome</keyword>
<dbReference type="GO" id="GO:0004843">
    <property type="term" value="F:cysteine-type deubiquitinase activity"/>
    <property type="evidence" value="ECO:0007669"/>
    <property type="project" value="InterPro"/>
</dbReference>
<dbReference type="GO" id="GO:0071108">
    <property type="term" value="P:protein K48-linked deubiquitination"/>
    <property type="evidence" value="ECO:0007669"/>
    <property type="project" value="TreeGrafter"/>
</dbReference>
<evidence type="ECO:0000259" key="2">
    <source>
        <dbReference type="Pfam" id="PF04424"/>
    </source>
</evidence>
<feature type="domain" description="MINDY deubiquitinase" evidence="2">
    <location>
        <begin position="5"/>
        <end position="301"/>
    </location>
</feature>
<dbReference type="OrthoDB" id="10261212at2759"/>
<dbReference type="GO" id="GO:1990380">
    <property type="term" value="F:K48-linked deubiquitinase activity"/>
    <property type="evidence" value="ECO:0007669"/>
    <property type="project" value="InterPro"/>
</dbReference>
<dbReference type="PANTHER" id="PTHR18063">
    <property type="entry name" value="NF-E2 INDUCIBLE PROTEIN"/>
    <property type="match status" value="1"/>
</dbReference>